<reference evidence="2 3" key="1">
    <citation type="journal article" date="2010" name="J. Bacteriol.">
        <title>Genome sequence of the oligotrophic marine Gammaproteobacterium HTCC2143, isolated from the Oregon Coast.</title>
        <authorList>
            <person name="Oh H.M."/>
            <person name="Kang I."/>
            <person name="Ferriera S."/>
            <person name="Giovannoni S.J."/>
            <person name="Cho J.C."/>
        </authorList>
    </citation>
    <scope>NUCLEOTIDE SEQUENCE [LARGE SCALE GENOMIC DNA]</scope>
    <source>
        <strain evidence="2 3">HTCC2143</strain>
    </source>
</reference>
<dbReference type="InterPro" id="IPR004509">
    <property type="entry name" value="Competence_ComEA_HhH"/>
</dbReference>
<dbReference type="PANTHER" id="PTHR21180:SF32">
    <property type="entry name" value="ENDONUCLEASE_EXONUCLEASE_PHOSPHATASE FAMILY DOMAIN-CONTAINING PROTEIN 1"/>
    <property type="match status" value="1"/>
</dbReference>
<dbReference type="Gene3D" id="1.10.150.280">
    <property type="entry name" value="AF1531-like domain"/>
    <property type="match status" value="1"/>
</dbReference>
<evidence type="ECO:0000313" key="2">
    <source>
        <dbReference type="EMBL" id="EAW30348.1"/>
    </source>
</evidence>
<evidence type="ECO:0000313" key="3">
    <source>
        <dbReference type="Proteomes" id="UP000004931"/>
    </source>
</evidence>
<dbReference type="eggNOG" id="COG1555">
    <property type="taxonomic scope" value="Bacteria"/>
</dbReference>
<keyword evidence="3" id="KW-1185">Reference proteome</keyword>
<dbReference type="Pfam" id="PF12836">
    <property type="entry name" value="HHH_3"/>
    <property type="match status" value="1"/>
</dbReference>
<dbReference type="SUPFAM" id="SSF47781">
    <property type="entry name" value="RuvA domain 2-like"/>
    <property type="match status" value="1"/>
</dbReference>
<keyword evidence="1" id="KW-0732">Signal</keyword>
<dbReference type="NCBIfam" id="TIGR00426">
    <property type="entry name" value="competence protein ComEA helix-hairpin-helix repeat region"/>
    <property type="match status" value="1"/>
</dbReference>
<name>A0YFD4_9GAMM</name>
<dbReference type="PANTHER" id="PTHR21180">
    <property type="entry name" value="ENDONUCLEASE/EXONUCLEASE/PHOSPHATASE FAMILY DOMAIN-CONTAINING PROTEIN 1"/>
    <property type="match status" value="1"/>
</dbReference>
<gene>
    <name evidence="2" type="ORF">GP2143_09090</name>
</gene>
<dbReference type="Proteomes" id="UP000004931">
    <property type="component" value="Unassembled WGS sequence"/>
</dbReference>
<dbReference type="AlphaFoldDB" id="A0YFD4"/>
<protein>
    <submittedName>
        <fullName evidence="2">Competence protein ComEA helix-hairpin-helix region</fullName>
    </submittedName>
</protein>
<feature type="signal peptide" evidence="1">
    <location>
        <begin position="1"/>
        <end position="20"/>
    </location>
</feature>
<dbReference type="STRING" id="247633.GP2143_09090"/>
<dbReference type="GO" id="GO:0015628">
    <property type="term" value="P:protein secretion by the type II secretion system"/>
    <property type="evidence" value="ECO:0007669"/>
    <property type="project" value="TreeGrafter"/>
</dbReference>
<feature type="chain" id="PRO_5002630738" evidence="1">
    <location>
        <begin position="21"/>
        <end position="91"/>
    </location>
</feature>
<dbReference type="GO" id="GO:0015627">
    <property type="term" value="C:type II protein secretion system complex"/>
    <property type="evidence" value="ECO:0007669"/>
    <property type="project" value="TreeGrafter"/>
</dbReference>
<dbReference type="OrthoDB" id="7510573at2"/>
<dbReference type="EMBL" id="AAVT01000008">
    <property type="protein sequence ID" value="EAW30348.1"/>
    <property type="molecule type" value="Genomic_DNA"/>
</dbReference>
<dbReference type="InterPro" id="IPR051675">
    <property type="entry name" value="Endo/Exo/Phosphatase_dom_1"/>
</dbReference>
<proteinExistence type="predicted"/>
<accession>A0YFD4</accession>
<organism evidence="2 3">
    <name type="scientific">marine gamma proteobacterium HTCC2143</name>
    <dbReference type="NCBI Taxonomy" id="247633"/>
    <lineage>
        <taxon>Bacteria</taxon>
        <taxon>Pseudomonadati</taxon>
        <taxon>Pseudomonadota</taxon>
        <taxon>Gammaproteobacteria</taxon>
        <taxon>Cellvibrionales</taxon>
        <taxon>Spongiibacteraceae</taxon>
        <taxon>BD1-7 clade</taxon>
    </lineage>
</organism>
<evidence type="ECO:0000256" key="1">
    <source>
        <dbReference type="SAM" id="SignalP"/>
    </source>
</evidence>
<comment type="caution">
    <text evidence="2">The sequence shown here is derived from an EMBL/GenBank/DDBJ whole genome shotgun (WGS) entry which is preliminary data.</text>
</comment>
<dbReference type="InterPro" id="IPR010994">
    <property type="entry name" value="RuvA_2-like"/>
</dbReference>
<sequence length="91" mass="9722">MRLIRYICLSLCLLSPPLFAEDPPVSSPVNINTADAATLSASLKGVGSSKAQAIVTYRDNYGPFKSVEELTAVRGIGDSLLAKNKDIILLE</sequence>